<organism evidence="3 5">
    <name type="scientific">Aliidiomarina maris</name>
    <dbReference type="NCBI Taxonomy" id="531312"/>
    <lineage>
        <taxon>Bacteria</taxon>
        <taxon>Pseudomonadati</taxon>
        <taxon>Pseudomonadota</taxon>
        <taxon>Gammaproteobacteria</taxon>
        <taxon>Alteromonadales</taxon>
        <taxon>Idiomarinaceae</taxon>
        <taxon>Aliidiomarina</taxon>
    </lineage>
</organism>
<reference evidence="3 5" key="2">
    <citation type="submission" date="2018-06" db="EMBL/GenBank/DDBJ databases">
        <title>Genomic Encyclopedia of Type Strains, Phase III (KMG-III): the genomes of soil and plant-associated and newly described type strains.</title>
        <authorList>
            <person name="Whitman W."/>
        </authorList>
    </citation>
    <scope>NUCLEOTIDE SEQUENCE [LARGE SCALE GENOMIC DNA]</scope>
    <source>
        <strain evidence="3 5">CGMCC 1.15366</strain>
    </source>
</reference>
<evidence type="ECO:0000256" key="2">
    <source>
        <dbReference type="SAM" id="MobiDB-lite"/>
    </source>
</evidence>
<dbReference type="EMBL" id="QLMD01000013">
    <property type="protein sequence ID" value="RAJ94877.1"/>
    <property type="molecule type" value="Genomic_DNA"/>
</dbReference>
<protein>
    <recommendedName>
        <fullName evidence="7">Cell division protein ZapB</fullName>
    </recommendedName>
</protein>
<evidence type="ECO:0000313" key="5">
    <source>
        <dbReference type="Proteomes" id="UP000249203"/>
    </source>
</evidence>
<evidence type="ECO:0008006" key="7">
    <source>
        <dbReference type="Google" id="ProtNLM"/>
    </source>
</evidence>
<evidence type="ECO:0000313" key="3">
    <source>
        <dbReference type="EMBL" id="RAJ94877.1"/>
    </source>
</evidence>
<keyword evidence="1" id="KW-0175">Coiled coil</keyword>
<dbReference type="Proteomes" id="UP000287865">
    <property type="component" value="Unassembled WGS sequence"/>
</dbReference>
<dbReference type="RefSeq" id="WP_111570134.1">
    <property type="nucleotide sequence ID" value="NZ_PIPK01000013.1"/>
</dbReference>
<evidence type="ECO:0000313" key="6">
    <source>
        <dbReference type="Proteomes" id="UP000287865"/>
    </source>
</evidence>
<reference evidence="4 6" key="1">
    <citation type="journal article" date="2018" name="Front. Microbiol.">
        <title>Genome-Based Analysis Reveals the Taxonomy and Diversity of the Family Idiomarinaceae.</title>
        <authorList>
            <person name="Liu Y."/>
            <person name="Lai Q."/>
            <person name="Shao Z."/>
        </authorList>
    </citation>
    <scope>NUCLEOTIDE SEQUENCE [LARGE SCALE GENOMIC DNA]</scope>
    <source>
        <strain evidence="4 6">CF12-14</strain>
    </source>
</reference>
<evidence type="ECO:0000256" key="1">
    <source>
        <dbReference type="SAM" id="Coils"/>
    </source>
</evidence>
<comment type="caution">
    <text evidence="3">The sequence shown here is derived from an EMBL/GenBank/DDBJ whole genome shotgun (WGS) entry which is preliminary data.</text>
</comment>
<evidence type="ECO:0000313" key="4">
    <source>
        <dbReference type="EMBL" id="RUO20521.1"/>
    </source>
</evidence>
<proteinExistence type="predicted"/>
<feature type="compositionally biased region" description="Polar residues" evidence="2">
    <location>
        <begin position="1"/>
        <end position="30"/>
    </location>
</feature>
<sequence>MSDNYTAENEQQTETMHSSAASESSNQDNMPENMINELEHAVTRLIEQNRELKAEVLELREQYENLQLEQLEKEDTYAQQRSRIQQLLGQLNDL</sequence>
<dbReference type="EMBL" id="PIPK01000013">
    <property type="protein sequence ID" value="RUO20521.1"/>
    <property type="molecule type" value="Genomic_DNA"/>
</dbReference>
<keyword evidence="6" id="KW-1185">Reference proteome</keyword>
<name>A0A327WS02_9GAMM</name>
<dbReference type="AlphaFoldDB" id="A0A327WS02"/>
<gene>
    <name evidence="3" type="ORF">B0I24_11331</name>
    <name evidence="4" type="ORF">CWE07_12200</name>
</gene>
<feature type="region of interest" description="Disordered" evidence="2">
    <location>
        <begin position="1"/>
        <end position="33"/>
    </location>
</feature>
<feature type="coiled-coil region" evidence="1">
    <location>
        <begin position="35"/>
        <end position="76"/>
    </location>
</feature>
<dbReference type="Proteomes" id="UP000249203">
    <property type="component" value="Unassembled WGS sequence"/>
</dbReference>
<accession>A0A327WS02</accession>